<accession>A0A1R1LAL3</accession>
<proteinExistence type="predicted"/>
<name>A0A1R1LAL3_9MICC</name>
<evidence type="ECO:0000313" key="2">
    <source>
        <dbReference type="Proteomes" id="UP000187085"/>
    </source>
</evidence>
<protein>
    <submittedName>
        <fullName evidence="1">Uncharacterized protein</fullName>
    </submittedName>
</protein>
<dbReference type="EMBL" id="MRDE01000053">
    <property type="protein sequence ID" value="OMH24572.1"/>
    <property type="molecule type" value="Genomic_DNA"/>
</dbReference>
<keyword evidence="2" id="KW-1185">Reference proteome</keyword>
<comment type="caution">
    <text evidence="1">The sequence shown here is derived from an EMBL/GenBank/DDBJ whole genome shotgun (WGS) entry which is preliminary data.</text>
</comment>
<dbReference type="Proteomes" id="UP000187085">
    <property type="component" value="Unassembled WGS sequence"/>
</dbReference>
<organism evidence="1 2">
    <name type="scientific">Tersicoccus phoenicis</name>
    <dbReference type="NCBI Taxonomy" id="554083"/>
    <lineage>
        <taxon>Bacteria</taxon>
        <taxon>Bacillati</taxon>
        <taxon>Actinomycetota</taxon>
        <taxon>Actinomycetes</taxon>
        <taxon>Micrococcales</taxon>
        <taxon>Micrococcaceae</taxon>
        <taxon>Tersicoccus</taxon>
    </lineage>
</organism>
<evidence type="ECO:0000313" key="1">
    <source>
        <dbReference type="EMBL" id="OMH24572.1"/>
    </source>
</evidence>
<gene>
    <name evidence="1" type="ORF">BKD30_08335</name>
</gene>
<dbReference type="AlphaFoldDB" id="A0A1R1LAL3"/>
<reference evidence="1 2" key="1">
    <citation type="submission" date="2016-12" db="EMBL/GenBank/DDBJ databases">
        <title>Draft genome of Tersicoccus phoenicis 1P05MA.</title>
        <authorList>
            <person name="Nakajima Y."/>
            <person name="Yoshizawa S."/>
            <person name="Nakamura K."/>
            <person name="Ogura Y."/>
            <person name="Hayashi T."/>
            <person name="Kogure K."/>
        </authorList>
    </citation>
    <scope>NUCLEOTIDE SEQUENCE [LARGE SCALE GENOMIC DNA]</scope>
    <source>
        <strain evidence="1 2">1p05MA</strain>
    </source>
</reference>
<sequence length="62" mass="6823">MVAFAKVLSTHKMTFPDGTGALDLSKYLDEFETADEATAAVEDEWRGHAHMVPGTLPASWRD</sequence>